<dbReference type="Pfam" id="PF00970">
    <property type="entry name" value="FAD_binding_6"/>
    <property type="match status" value="1"/>
</dbReference>
<feature type="domain" description="Cytochrome b5 heme-binding" evidence="8">
    <location>
        <begin position="87"/>
        <end position="163"/>
    </location>
</feature>
<keyword evidence="4" id="KW-0560">Oxidoreductase</keyword>
<dbReference type="EMBL" id="JARQZJ010000121">
    <property type="protein sequence ID" value="KAK9887733.1"/>
    <property type="molecule type" value="Genomic_DNA"/>
</dbReference>
<evidence type="ECO:0000256" key="5">
    <source>
        <dbReference type="ARBA" id="ARBA00023004"/>
    </source>
</evidence>
<dbReference type="PANTHER" id="PTHR46237">
    <property type="entry name" value="CYTOCHROME B5 REDUCTASE 4 FAMILY MEMBER"/>
    <property type="match status" value="1"/>
</dbReference>
<dbReference type="SUPFAM" id="SSF49764">
    <property type="entry name" value="HSP20-like chaperones"/>
    <property type="match status" value="1"/>
</dbReference>
<gene>
    <name evidence="9" type="ORF">WA026_000050</name>
</gene>
<dbReference type="SUPFAM" id="SSF52343">
    <property type="entry name" value="Ferredoxin reductase-like, C-terminal NADP-linked domain"/>
    <property type="match status" value="1"/>
</dbReference>
<dbReference type="GO" id="GO:0006801">
    <property type="term" value="P:superoxide metabolic process"/>
    <property type="evidence" value="ECO:0007669"/>
    <property type="project" value="TreeGrafter"/>
</dbReference>
<dbReference type="Pfam" id="PF00173">
    <property type="entry name" value="Cyt-b5"/>
    <property type="match status" value="1"/>
</dbReference>
<dbReference type="InterPro" id="IPR001433">
    <property type="entry name" value="OxRdtase_FAD/NAD-bd"/>
</dbReference>
<evidence type="ECO:0000256" key="2">
    <source>
        <dbReference type="ARBA" id="ARBA00022617"/>
    </source>
</evidence>
<dbReference type="PROSITE" id="PS00191">
    <property type="entry name" value="CYTOCHROME_B5_1"/>
    <property type="match status" value="1"/>
</dbReference>
<dbReference type="Pfam" id="PF00175">
    <property type="entry name" value="NAD_binding_1"/>
    <property type="match status" value="1"/>
</dbReference>
<dbReference type="Gene3D" id="3.10.120.10">
    <property type="entry name" value="Cytochrome b5-like heme/steroid binding domain"/>
    <property type="match status" value="1"/>
</dbReference>
<evidence type="ECO:0000256" key="6">
    <source>
        <dbReference type="SAM" id="MobiDB-lite"/>
    </source>
</evidence>
<dbReference type="InterPro" id="IPR017938">
    <property type="entry name" value="Riboflavin_synthase-like_b-brl"/>
</dbReference>
<dbReference type="GO" id="GO:0005783">
    <property type="term" value="C:endoplasmic reticulum"/>
    <property type="evidence" value="ECO:0007669"/>
    <property type="project" value="TreeGrafter"/>
</dbReference>
<evidence type="ECO:0000256" key="3">
    <source>
        <dbReference type="ARBA" id="ARBA00022723"/>
    </source>
</evidence>
<keyword evidence="7" id="KW-0812">Transmembrane</keyword>
<dbReference type="PRINTS" id="PR00363">
    <property type="entry name" value="CYTOCHROMEB5"/>
</dbReference>
<keyword evidence="7" id="KW-1133">Transmembrane helix</keyword>
<feature type="transmembrane region" description="Helical" evidence="7">
    <location>
        <begin position="439"/>
        <end position="459"/>
    </location>
</feature>
<evidence type="ECO:0000256" key="4">
    <source>
        <dbReference type="ARBA" id="ARBA00023002"/>
    </source>
</evidence>
<dbReference type="GO" id="GO:0046872">
    <property type="term" value="F:metal ion binding"/>
    <property type="evidence" value="ECO:0007669"/>
    <property type="project" value="UniProtKB-KW"/>
</dbReference>
<organism evidence="9 10">
    <name type="scientific">Henosepilachna vigintioctopunctata</name>
    <dbReference type="NCBI Taxonomy" id="420089"/>
    <lineage>
        <taxon>Eukaryota</taxon>
        <taxon>Metazoa</taxon>
        <taxon>Ecdysozoa</taxon>
        <taxon>Arthropoda</taxon>
        <taxon>Hexapoda</taxon>
        <taxon>Insecta</taxon>
        <taxon>Pterygota</taxon>
        <taxon>Neoptera</taxon>
        <taxon>Endopterygota</taxon>
        <taxon>Coleoptera</taxon>
        <taxon>Polyphaga</taxon>
        <taxon>Cucujiformia</taxon>
        <taxon>Coccinelloidea</taxon>
        <taxon>Coccinellidae</taxon>
        <taxon>Epilachninae</taxon>
        <taxon>Epilachnini</taxon>
        <taxon>Henosepilachna</taxon>
    </lineage>
</organism>
<dbReference type="PRINTS" id="PR00406">
    <property type="entry name" value="CYTB5RDTASE"/>
</dbReference>
<dbReference type="Gene3D" id="2.40.30.10">
    <property type="entry name" value="Translation factors"/>
    <property type="match status" value="1"/>
</dbReference>
<sequence>MSSSKQNKSGIANLLSAGNNIPKFVPPVLREVGKLAAGVAAVNTTLGSATGNPRNKCALLPGHSLMDWIRLGSSGKDLTGVGSRAGQLEVTPAELATHNKSSDAWMALRGRVYNVTAYLPFHPGGPEELMKGVGRDATNLFEEVHPWVNYESILQKCYIGPLVSASPSVDVKQLFNSSKTPENKKPVDVQASNSKNPVPEIEIAGPSPEKEEEPVALPKFDWIQKMNDISVFFYTPPLANPLVEVHRVDDVVHVTLCYSNRTFNNELVFSKGTEWPCVVKVNFETGKIECAFKKTKGNVWSNYGVLKQSSKLAGSFSAKNKIGYVVTNKMPVSSNVFLIELGRVDGVLIVMPIANHVRVFAETKDKDFSKSYTPIPSGLFTQLGYQKISTDKLYLMVKRYQDGNMSKYICDAIKGDILLLSKPFFSLLKLSDLEKKENFLLLAAGSGITPMLSILLFLLERRVRKSQSIRLIFCNRKLNHIPCKQQFDNLSTSDSRFKVEHILSDPDNNWRGRTGRITKEIIKSTIEEQLSSANYPKLDLYAFVCGPSGFNQACFDYLTELDIYKEQITVFEG</sequence>
<protein>
    <recommendedName>
        <fullName evidence="8">Cytochrome b5 heme-binding domain-containing protein</fullName>
    </recommendedName>
</protein>
<keyword evidence="2" id="KW-0349">Heme</keyword>
<evidence type="ECO:0000256" key="7">
    <source>
        <dbReference type="SAM" id="Phobius"/>
    </source>
</evidence>
<keyword evidence="10" id="KW-1185">Reference proteome</keyword>
<proteinExistence type="inferred from homology"/>
<dbReference type="AlphaFoldDB" id="A0AAW1V4K5"/>
<dbReference type="InterPro" id="IPR018506">
    <property type="entry name" value="Cyt_B5_heme-BS"/>
</dbReference>
<dbReference type="PANTHER" id="PTHR46237:SF1">
    <property type="entry name" value="CYTOCHROME B5 REDUCTASE 4"/>
    <property type="match status" value="1"/>
</dbReference>
<dbReference type="InterPro" id="IPR001199">
    <property type="entry name" value="Cyt_B5-like_heme/steroid-bd"/>
</dbReference>
<name>A0AAW1V4K5_9CUCU</name>
<dbReference type="Proteomes" id="UP001431783">
    <property type="component" value="Unassembled WGS sequence"/>
</dbReference>
<dbReference type="InterPro" id="IPR008978">
    <property type="entry name" value="HSP20-like_chaperone"/>
</dbReference>
<evidence type="ECO:0000313" key="10">
    <source>
        <dbReference type="Proteomes" id="UP001431783"/>
    </source>
</evidence>
<dbReference type="PROSITE" id="PS50255">
    <property type="entry name" value="CYTOCHROME_B5_2"/>
    <property type="match status" value="1"/>
</dbReference>
<keyword evidence="5" id="KW-0408">Iron</keyword>
<dbReference type="InterPro" id="IPR039261">
    <property type="entry name" value="FNR_nucleotide-bd"/>
</dbReference>
<evidence type="ECO:0000259" key="8">
    <source>
        <dbReference type="PROSITE" id="PS50255"/>
    </source>
</evidence>
<dbReference type="CDD" id="cd06183">
    <property type="entry name" value="cyt_b5_reduct_like"/>
    <property type="match status" value="1"/>
</dbReference>
<comment type="similarity">
    <text evidence="1">Belongs to the flavoprotein pyridine nucleotide cytochrome reductase family.</text>
</comment>
<dbReference type="FunFam" id="3.10.120.10:FF:000001">
    <property type="entry name" value="Cytochrome b5 reductase 4"/>
    <property type="match status" value="1"/>
</dbReference>
<feature type="region of interest" description="Disordered" evidence="6">
    <location>
        <begin position="176"/>
        <end position="213"/>
    </location>
</feature>
<dbReference type="GO" id="GO:0020037">
    <property type="term" value="F:heme binding"/>
    <property type="evidence" value="ECO:0007669"/>
    <property type="project" value="InterPro"/>
</dbReference>
<reference evidence="9 10" key="1">
    <citation type="submission" date="2023-03" db="EMBL/GenBank/DDBJ databases">
        <title>Genome insight into feeding habits of ladybird beetles.</title>
        <authorList>
            <person name="Li H.-S."/>
            <person name="Huang Y.-H."/>
            <person name="Pang H."/>
        </authorList>
    </citation>
    <scope>NUCLEOTIDE SEQUENCE [LARGE SCALE GENOMIC DNA]</scope>
    <source>
        <strain evidence="9">SYSU_2023b</strain>
        <tissue evidence="9">Whole body</tissue>
    </source>
</reference>
<dbReference type="SUPFAM" id="SSF63380">
    <property type="entry name" value="Riboflavin synthase domain-like"/>
    <property type="match status" value="1"/>
</dbReference>
<dbReference type="SUPFAM" id="SSF55856">
    <property type="entry name" value="Cytochrome b5-like heme/steroid binding domain"/>
    <property type="match status" value="1"/>
</dbReference>
<dbReference type="InterPro" id="IPR036400">
    <property type="entry name" value="Cyt_B5-like_heme/steroid_sf"/>
</dbReference>
<dbReference type="Gene3D" id="3.40.50.80">
    <property type="entry name" value="Nucleotide-binding domain of ferredoxin-NADP reductase (FNR) module"/>
    <property type="match status" value="1"/>
</dbReference>
<dbReference type="InterPro" id="IPR051872">
    <property type="entry name" value="Cytochrome_b5/Flavoprotein_Rdt"/>
</dbReference>
<evidence type="ECO:0000313" key="9">
    <source>
        <dbReference type="EMBL" id="KAK9887733.1"/>
    </source>
</evidence>
<dbReference type="GO" id="GO:0004128">
    <property type="term" value="F:cytochrome-b5 reductase activity, acting on NAD(P)H"/>
    <property type="evidence" value="ECO:0007669"/>
    <property type="project" value="TreeGrafter"/>
</dbReference>
<keyword evidence="7" id="KW-0472">Membrane</keyword>
<evidence type="ECO:0000256" key="1">
    <source>
        <dbReference type="ARBA" id="ARBA00006105"/>
    </source>
</evidence>
<comment type="caution">
    <text evidence="9">The sequence shown here is derived from an EMBL/GenBank/DDBJ whole genome shotgun (WGS) entry which is preliminary data.</text>
</comment>
<dbReference type="FunFam" id="3.40.50.80:FF:000021">
    <property type="entry name" value="Cytochrome b5 reductase 4"/>
    <property type="match status" value="1"/>
</dbReference>
<dbReference type="SMART" id="SM01117">
    <property type="entry name" value="Cyt-b5"/>
    <property type="match status" value="1"/>
</dbReference>
<accession>A0AAW1V4K5</accession>
<keyword evidence="3" id="KW-0479">Metal-binding</keyword>
<dbReference type="InterPro" id="IPR008333">
    <property type="entry name" value="Cbr1-like_FAD-bd_dom"/>
</dbReference>